<dbReference type="Pfam" id="PF03348">
    <property type="entry name" value="Serinc"/>
    <property type="match status" value="2"/>
</dbReference>
<sequence length="402" mass="44715">MAAGKLKHLCRLACCADVMRCCEFSPGVAKWAYLTCFGLTAIATWILRDYSSNGLSYISGLSSCKSEATTENQDRCYGKGAVLRLSFGNFLFFTVHFLALLGVTRKGDWRMWLHSGCWPLQLLGWAALLGMTFALPAHVFVVWAQIARVLSGFFLILQILILLEFVYILNEWLLDRVDQWWAKSGLVVLSIGCYVIVIGIVVVTYIFYAPHGSCSLNIFFITFTLILAVILTIFSVTKWRPEAAGLLTSGCMLAYMAYLLWSALTTEPAPSTCIRSLGTGANGIKVMGFVLAIAATLYATMNSSMASHTFSLSPDPESLAETNPDDSDRLPYRLDFFHLAYMLASAYLAMLFTGWSLNNVPGYFSVDDGWASVWVKMASQWMCALLYGWTLIAPLLLRNRQF</sequence>
<comment type="caution">
    <text evidence="7">The sequence shown here is derived from an EMBL/GenBank/DDBJ whole genome shotgun (WGS) entry which is preliminary data.</text>
</comment>
<feature type="transmembrane region" description="Helical" evidence="6">
    <location>
        <begin position="122"/>
        <end position="146"/>
    </location>
</feature>
<dbReference type="GO" id="GO:0016020">
    <property type="term" value="C:membrane"/>
    <property type="evidence" value="ECO:0007669"/>
    <property type="project" value="UniProtKB-SubCell"/>
</dbReference>
<feature type="transmembrane region" description="Helical" evidence="6">
    <location>
        <begin position="152"/>
        <end position="174"/>
    </location>
</feature>
<keyword evidence="5 6" id="KW-0472">Membrane</keyword>
<comment type="subcellular location">
    <subcellularLocation>
        <location evidence="1">Membrane</location>
        <topology evidence="1">Multi-pass membrane protein</topology>
    </subcellularLocation>
</comment>
<dbReference type="Proteomes" id="UP001465755">
    <property type="component" value="Unassembled WGS sequence"/>
</dbReference>
<keyword evidence="4 6" id="KW-1133">Transmembrane helix</keyword>
<evidence type="ECO:0000256" key="3">
    <source>
        <dbReference type="ARBA" id="ARBA00022692"/>
    </source>
</evidence>
<evidence type="ECO:0000256" key="6">
    <source>
        <dbReference type="SAM" id="Phobius"/>
    </source>
</evidence>
<dbReference type="PANTHER" id="PTHR10383:SF9">
    <property type="entry name" value="SERINE INCORPORATOR, ISOFORM F"/>
    <property type="match status" value="1"/>
</dbReference>
<accession>A0AAW1PQ75</accession>
<keyword evidence="8" id="KW-1185">Reference proteome</keyword>
<reference evidence="7 8" key="1">
    <citation type="journal article" date="2024" name="Nat. Commun.">
        <title>Phylogenomics reveals the evolutionary origins of lichenization in chlorophyte algae.</title>
        <authorList>
            <person name="Puginier C."/>
            <person name="Libourel C."/>
            <person name="Otte J."/>
            <person name="Skaloud P."/>
            <person name="Haon M."/>
            <person name="Grisel S."/>
            <person name="Petersen M."/>
            <person name="Berrin J.G."/>
            <person name="Delaux P.M."/>
            <person name="Dal Grande F."/>
            <person name="Keller J."/>
        </authorList>
    </citation>
    <scope>NUCLEOTIDE SEQUENCE [LARGE SCALE GENOMIC DNA]</scope>
    <source>
        <strain evidence="7 8">SAG 2036</strain>
    </source>
</reference>
<dbReference type="InterPro" id="IPR005016">
    <property type="entry name" value="TDE1/TMS"/>
</dbReference>
<evidence type="ECO:0008006" key="9">
    <source>
        <dbReference type="Google" id="ProtNLM"/>
    </source>
</evidence>
<evidence type="ECO:0000313" key="8">
    <source>
        <dbReference type="Proteomes" id="UP001465755"/>
    </source>
</evidence>
<name>A0AAW1PQ75_9CHLO</name>
<proteinExistence type="inferred from homology"/>
<feature type="transmembrane region" description="Helical" evidence="6">
    <location>
        <begin position="81"/>
        <end position="101"/>
    </location>
</feature>
<feature type="transmembrane region" description="Helical" evidence="6">
    <location>
        <begin position="186"/>
        <end position="209"/>
    </location>
</feature>
<protein>
    <recommendedName>
        <fullName evidence="9">Serine incorporator</fullName>
    </recommendedName>
</protein>
<feature type="transmembrane region" description="Helical" evidence="6">
    <location>
        <begin position="377"/>
        <end position="397"/>
    </location>
</feature>
<organism evidence="7 8">
    <name type="scientific">Symbiochloris irregularis</name>
    <dbReference type="NCBI Taxonomy" id="706552"/>
    <lineage>
        <taxon>Eukaryota</taxon>
        <taxon>Viridiplantae</taxon>
        <taxon>Chlorophyta</taxon>
        <taxon>core chlorophytes</taxon>
        <taxon>Trebouxiophyceae</taxon>
        <taxon>Trebouxiales</taxon>
        <taxon>Trebouxiaceae</taxon>
        <taxon>Symbiochloris</taxon>
    </lineage>
</organism>
<dbReference type="PANTHER" id="PTHR10383">
    <property type="entry name" value="SERINE INCORPORATOR"/>
    <property type="match status" value="1"/>
</dbReference>
<gene>
    <name evidence="7" type="ORF">WJX73_005440</name>
</gene>
<comment type="similarity">
    <text evidence="2">Belongs to the TDE1 family.</text>
</comment>
<evidence type="ECO:0000256" key="5">
    <source>
        <dbReference type="ARBA" id="ARBA00023136"/>
    </source>
</evidence>
<keyword evidence="3 6" id="KW-0812">Transmembrane</keyword>
<feature type="transmembrane region" description="Helical" evidence="6">
    <location>
        <begin position="284"/>
        <end position="301"/>
    </location>
</feature>
<feature type="transmembrane region" description="Helical" evidence="6">
    <location>
        <begin position="336"/>
        <end position="357"/>
    </location>
</feature>
<evidence type="ECO:0000256" key="4">
    <source>
        <dbReference type="ARBA" id="ARBA00022989"/>
    </source>
</evidence>
<evidence type="ECO:0000256" key="1">
    <source>
        <dbReference type="ARBA" id="ARBA00004141"/>
    </source>
</evidence>
<dbReference type="AlphaFoldDB" id="A0AAW1PQ75"/>
<evidence type="ECO:0000313" key="7">
    <source>
        <dbReference type="EMBL" id="KAK9810887.1"/>
    </source>
</evidence>
<feature type="transmembrane region" description="Helical" evidence="6">
    <location>
        <begin position="28"/>
        <end position="47"/>
    </location>
</feature>
<dbReference type="EMBL" id="JALJOQ010000013">
    <property type="protein sequence ID" value="KAK9810887.1"/>
    <property type="molecule type" value="Genomic_DNA"/>
</dbReference>
<feature type="transmembrane region" description="Helical" evidence="6">
    <location>
        <begin position="243"/>
        <end position="264"/>
    </location>
</feature>
<evidence type="ECO:0000256" key="2">
    <source>
        <dbReference type="ARBA" id="ARBA00006665"/>
    </source>
</evidence>
<feature type="transmembrane region" description="Helical" evidence="6">
    <location>
        <begin position="215"/>
        <end position="236"/>
    </location>
</feature>